<dbReference type="InParanoid" id="C1FJR2"/>
<feature type="region of interest" description="Disordered" evidence="1">
    <location>
        <begin position="225"/>
        <end position="246"/>
    </location>
</feature>
<feature type="compositionally biased region" description="Basic and acidic residues" evidence="1">
    <location>
        <begin position="228"/>
        <end position="244"/>
    </location>
</feature>
<dbReference type="EMBL" id="CP001577">
    <property type="protein sequence ID" value="ACO70387.1"/>
    <property type="molecule type" value="Genomic_DNA"/>
</dbReference>
<name>C1FJR2_MICCC</name>
<protein>
    <submittedName>
        <fullName evidence="2">Uncharacterized protein</fullName>
    </submittedName>
</protein>
<accession>C1FJR2</accession>
<feature type="region of interest" description="Disordered" evidence="1">
    <location>
        <begin position="100"/>
        <end position="125"/>
    </location>
</feature>
<dbReference type="RefSeq" id="XP_002509129.1">
    <property type="nucleotide sequence ID" value="XM_002509083.1"/>
</dbReference>
<evidence type="ECO:0000313" key="3">
    <source>
        <dbReference type="Proteomes" id="UP000002009"/>
    </source>
</evidence>
<feature type="region of interest" description="Disordered" evidence="1">
    <location>
        <begin position="141"/>
        <end position="188"/>
    </location>
</feature>
<keyword evidence="3" id="KW-1185">Reference proteome</keyword>
<gene>
    <name evidence="2" type="ORF">MICPUN_109234</name>
</gene>
<feature type="compositionally biased region" description="Basic and acidic residues" evidence="1">
    <location>
        <begin position="145"/>
        <end position="154"/>
    </location>
</feature>
<sequence>MRASASRTAVFLADEAVDWTESLVHDEFAFDLLRRSGLGEDAADVAGTFMSFLLRPRRVHGLGSPVLLTTPEGEGEIAGSIPARVVVGVHALEDALEYRSDVAEDEEDSGDAEVGGSIPTAGEDPAGELRAWTESCVAALTSPRPRRDGGGDGARKKRGGRLSGLFRVAGKQTPVRSRTDVEGSNPDGAARQVFDVHVAFEDASFSARGAGTVRAWAERVFANKHGSNKHESSNEHGSNEHEAGSDDASLADLVALTAGSDALVVTALGSDLGGVVSAVWRAVTGSDAYAPGDGCGGGGNEGTQLWRGSFGGERAAALARATGRGVVAPARRASRGGEGEC</sequence>
<dbReference type="KEGG" id="mis:MICPUN_109234"/>
<evidence type="ECO:0000256" key="1">
    <source>
        <dbReference type="SAM" id="MobiDB-lite"/>
    </source>
</evidence>
<evidence type="ECO:0000313" key="2">
    <source>
        <dbReference type="EMBL" id="ACO70387.1"/>
    </source>
</evidence>
<reference evidence="2 3" key="1">
    <citation type="journal article" date="2009" name="Science">
        <title>Green evolution and dynamic adaptations revealed by genomes of the marine picoeukaryotes Micromonas.</title>
        <authorList>
            <person name="Worden A.Z."/>
            <person name="Lee J.H."/>
            <person name="Mock T."/>
            <person name="Rouze P."/>
            <person name="Simmons M.P."/>
            <person name="Aerts A.L."/>
            <person name="Allen A.E."/>
            <person name="Cuvelier M.L."/>
            <person name="Derelle E."/>
            <person name="Everett M.V."/>
            <person name="Foulon E."/>
            <person name="Grimwood J."/>
            <person name="Gundlach H."/>
            <person name="Henrissat B."/>
            <person name="Napoli C."/>
            <person name="McDonald S.M."/>
            <person name="Parker M.S."/>
            <person name="Rombauts S."/>
            <person name="Salamov A."/>
            <person name="Von Dassow P."/>
            <person name="Badger J.H."/>
            <person name="Coutinho P.M."/>
            <person name="Demir E."/>
            <person name="Dubchak I."/>
            <person name="Gentemann C."/>
            <person name="Eikrem W."/>
            <person name="Gready J.E."/>
            <person name="John U."/>
            <person name="Lanier W."/>
            <person name="Lindquist E.A."/>
            <person name="Lucas S."/>
            <person name="Mayer K.F."/>
            <person name="Moreau H."/>
            <person name="Not F."/>
            <person name="Otillar R."/>
            <person name="Panaud O."/>
            <person name="Pangilinan J."/>
            <person name="Paulsen I."/>
            <person name="Piegu B."/>
            <person name="Poliakov A."/>
            <person name="Robbens S."/>
            <person name="Schmutz J."/>
            <person name="Toulza E."/>
            <person name="Wyss T."/>
            <person name="Zelensky A."/>
            <person name="Zhou K."/>
            <person name="Armbrust E.V."/>
            <person name="Bhattacharya D."/>
            <person name="Goodenough U.W."/>
            <person name="Van de Peer Y."/>
            <person name="Grigoriev I.V."/>
        </authorList>
    </citation>
    <scope>NUCLEOTIDE SEQUENCE [LARGE SCALE GENOMIC DNA]</scope>
    <source>
        <strain evidence="3">RCC299 / NOUM17</strain>
    </source>
</reference>
<proteinExistence type="predicted"/>
<dbReference type="AlphaFoldDB" id="C1FJR2"/>
<dbReference type="Proteomes" id="UP000002009">
    <property type="component" value="Chromosome 12"/>
</dbReference>
<organism evidence="2 3">
    <name type="scientific">Micromonas commoda (strain RCC299 / NOUM17 / CCMP2709)</name>
    <name type="common">Picoplanktonic green alga</name>
    <dbReference type="NCBI Taxonomy" id="296587"/>
    <lineage>
        <taxon>Eukaryota</taxon>
        <taxon>Viridiplantae</taxon>
        <taxon>Chlorophyta</taxon>
        <taxon>Mamiellophyceae</taxon>
        <taxon>Mamiellales</taxon>
        <taxon>Mamiellaceae</taxon>
        <taxon>Micromonas</taxon>
    </lineage>
</organism>
<dbReference type="GeneID" id="8248275"/>